<evidence type="ECO:0000313" key="1">
    <source>
        <dbReference type="EMBL" id="KAI0502426.1"/>
    </source>
</evidence>
<sequence>MEIGGQIQKSYRRRLGVVARLARRRLEVGRESSSLNLTKMTKMNRWQIFLFIEFLYDKYIEFD</sequence>
<dbReference type="EMBL" id="JAGYWB010000012">
    <property type="protein sequence ID" value="KAI0502426.1"/>
    <property type="molecule type" value="Genomic_DNA"/>
</dbReference>
<dbReference type="AlphaFoldDB" id="A0A8T3B0U2"/>
<accession>A0A8T3B0U2</accession>
<gene>
    <name evidence="1" type="ORF">KFK09_017375</name>
</gene>
<protein>
    <submittedName>
        <fullName evidence="1">Uncharacterized protein</fullName>
    </submittedName>
</protein>
<reference evidence="1" key="1">
    <citation type="journal article" date="2022" name="Front. Genet.">
        <title>Chromosome-Scale Assembly of the Dendrobium nobile Genome Provides Insights Into the Molecular Mechanism of the Biosynthesis of the Medicinal Active Ingredient of Dendrobium.</title>
        <authorList>
            <person name="Xu Q."/>
            <person name="Niu S.-C."/>
            <person name="Li K.-L."/>
            <person name="Zheng P.-J."/>
            <person name="Zhang X.-J."/>
            <person name="Jia Y."/>
            <person name="Liu Y."/>
            <person name="Niu Y.-X."/>
            <person name="Yu L.-H."/>
            <person name="Chen D.-F."/>
            <person name="Zhang G.-Q."/>
        </authorList>
    </citation>
    <scope>NUCLEOTIDE SEQUENCE</scope>
    <source>
        <tissue evidence="1">Leaf</tissue>
    </source>
</reference>
<name>A0A8T3B0U2_DENNO</name>
<dbReference type="Proteomes" id="UP000829196">
    <property type="component" value="Unassembled WGS sequence"/>
</dbReference>
<comment type="caution">
    <text evidence="1">The sequence shown here is derived from an EMBL/GenBank/DDBJ whole genome shotgun (WGS) entry which is preliminary data.</text>
</comment>
<keyword evidence="2" id="KW-1185">Reference proteome</keyword>
<proteinExistence type="predicted"/>
<evidence type="ECO:0000313" key="2">
    <source>
        <dbReference type="Proteomes" id="UP000829196"/>
    </source>
</evidence>
<organism evidence="1 2">
    <name type="scientific">Dendrobium nobile</name>
    <name type="common">Orchid</name>
    <dbReference type="NCBI Taxonomy" id="94219"/>
    <lineage>
        <taxon>Eukaryota</taxon>
        <taxon>Viridiplantae</taxon>
        <taxon>Streptophyta</taxon>
        <taxon>Embryophyta</taxon>
        <taxon>Tracheophyta</taxon>
        <taxon>Spermatophyta</taxon>
        <taxon>Magnoliopsida</taxon>
        <taxon>Liliopsida</taxon>
        <taxon>Asparagales</taxon>
        <taxon>Orchidaceae</taxon>
        <taxon>Epidendroideae</taxon>
        <taxon>Malaxideae</taxon>
        <taxon>Dendrobiinae</taxon>
        <taxon>Dendrobium</taxon>
    </lineage>
</organism>
<dbReference type="SMR" id="A0A8T3B0U2"/>